<reference evidence="1 2" key="1">
    <citation type="submission" date="2019-01" db="EMBL/GenBank/DDBJ databases">
        <title>A draft genome assembly of the solar-powered sea slug Elysia chlorotica.</title>
        <authorList>
            <person name="Cai H."/>
            <person name="Li Q."/>
            <person name="Fang X."/>
            <person name="Li J."/>
            <person name="Curtis N.E."/>
            <person name="Altenburger A."/>
            <person name="Shibata T."/>
            <person name="Feng M."/>
            <person name="Maeda T."/>
            <person name="Schwartz J.A."/>
            <person name="Shigenobu S."/>
            <person name="Lundholm N."/>
            <person name="Nishiyama T."/>
            <person name="Yang H."/>
            <person name="Hasebe M."/>
            <person name="Li S."/>
            <person name="Pierce S.K."/>
            <person name="Wang J."/>
        </authorList>
    </citation>
    <scope>NUCLEOTIDE SEQUENCE [LARGE SCALE GENOMIC DNA]</scope>
    <source>
        <strain evidence="1">EC2010</strain>
        <tissue evidence="1">Whole organism of an adult</tissue>
    </source>
</reference>
<dbReference type="SUPFAM" id="SSF56436">
    <property type="entry name" value="C-type lectin-like"/>
    <property type="match status" value="1"/>
</dbReference>
<evidence type="ECO:0000313" key="2">
    <source>
        <dbReference type="Proteomes" id="UP000271974"/>
    </source>
</evidence>
<comment type="caution">
    <text evidence="1">The sequence shown here is derived from an EMBL/GenBank/DDBJ whole genome shotgun (WGS) entry which is preliminary data.</text>
</comment>
<proteinExistence type="predicted"/>
<sequence>VFQWLSDQQEVTSPVEQTWYDQGSTGRTCLVLKKAEVLASQSCVNNLRFICQIDAGNPCDVYLPGGDYHNNSCFLSGPDSRTLQDAKAYCERQNAKVVEP</sequence>
<dbReference type="EMBL" id="RQTK01001157">
    <property type="protein sequence ID" value="RUS71798.1"/>
    <property type="molecule type" value="Genomic_DNA"/>
</dbReference>
<evidence type="ECO:0000313" key="1">
    <source>
        <dbReference type="EMBL" id="RUS71798.1"/>
    </source>
</evidence>
<protein>
    <recommendedName>
        <fullName evidence="3">C-type lectin domain-containing protein</fullName>
    </recommendedName>
</protein>
<accession>A0A3S1ATN1</accession>
<feature type="non-terminal residue" evidence="1">
    <location>
        <position position="100"/>
    </location>
</feature>
<gene>
    <name evidence="1" type="ORF">EGW08_020434</name>
</gene>
<dbReference type="Proteomes" id="UP000271974">
    <property type="component" value="Unassembled WGS sequence"/>
</dbReference>
<organism evidence="1 2">
    <name type="scientific">Elysia chlorotica</name>
    <name type="common">Eastern emerald elysia</name>
    <name type="synonym">Sea slug</name>
    <dbReference type="NCBI Taxonomy" id="188477"/>
    <lineage>
        <taxon>Eukaryota</taxon>
        <taxon>Metazoa</taxon>
        <taxon>Spiralia</taxon>
        <taxon>Lophotrochozoa</taxon>
        <taxon>Mollusca</taxon>
        <taxon>Gastropoda</taxon>
        <taxon>Heterobranchia</taxon>
        <taxon>Euthyneura</taxon>
        <taxon>Panpulmonata</taxon>
        <taxon>Sacoglossa</taxon>
        <taxon>Placobranchoidea</taxon>
        <taxon>Plakobranchidae</taxon>
        <taxon>Elysia</taxon>
    </lineage>
</organism>
<feature type="non-terminal residue" evidence="1">
    <location>
        <position position="1"/>
    </location>
</feature>
<name>A0A3S1ATN1_ELYCH</name>
<evidence type="ECO:0008006" key="3">
    <source>
        <dbReference type="Google" id="ProtNLM"/>
    </source>
</evidence>
<dbReference type="AlphaFoldDB" id="A0A3S1ATN1"/>
<keyword evidence="2" id="KW-1185">Reference proteome</keyword>
<dbReference type="OrthoDB" id="6198690at2759"/>
<dbReference type="InterPro" id="IPR016187">
    <property type="entry name" value="CTDL_fold"/>
</dbReference>